<proteinExistence type="predicted"/>
<gene>
    <name evidence="1" type="ORF">ACFSOY_01975</name>
</gene>
<evidence type="ECO:0000313" key="1">
    <source>
        <dbReference type="EMBL" id="MFD2168785.1"/>
    </source>
</evidence>
<dbReference type="RefSeq" id="WP_386043811.1">
    <property type="nucleotide sequence ID" value="NZ_JBHUIO010000002.1"/>
</dbReference>
<dbReference type="EMBL" id="JBHUIO010000002">
    <property type="protein sequence ID" value="MFD2168785.1"/>
    <property type="molecule type" value="Genomic_DNA"/>
</dbReference>
<protein>
    <submittedName>
        <fullName evidence="1">Uncharacterized protein</fullName>
    </submittedName>
</protein>
<keyword evidence="2" id="KW-1185">Reference proteome</keyword>
<evidence type="ECO:0000313" key="2">
    <source>
        <dbReference type="Proteomes" id="UP001597343"/>
    </source>
</evidence>
<name>A0ABW4ZUA1_9BACL</name>
<sequence length="71" mass="8049">MAQNRKYEIILRDGRNVEVIEQHLISALWKVTSENGLEGEDIVSITEIGLYSGKVIPFPNRHRNDEDGGVK</sequence>
<reference evidence="2" key="1">
    <citation type="journal article" date="2019" name="Int. J. Syst. Evol. Microbiol.">
        <title>The Global Catalogue of Microorganisms (GCM) 10K type strain sequencing project: providing services to taxonomists for standard genome sequencing and annotation.</title>
        <authorList>
            <consortium name="The Broad Institute Genomics Platform"/>
            <consortium name="The Broad Institute Genome Sequencing Center for Infectious Disease"/>
            <person name="Wu L."/>
            <person name="Ma J."/>
        </authorList>
    </citation>
    <scope>NUCLEOTIDE SEQUENCE [LARGE SCALE GENOMIC DNA]</scope>
    <source>
        <strain evidence="2">CGMCC 1.13574</strain>
    </source>
</reference>
<organism evidence="1 2">
    <name type="scientific">Tumebacillus lipolyticus</name>
    <dbReference type="NCBI Taxonomy" id="1280370"/>
    <lineage>
        <taxon>Bacteria</taxon>
        <taxon>Bacillati</taxon>
        <taxon>Bacillota</taxon>
        <taxon>Bacilli</taxon>
        <taxon>Bacillales</taxon>
        <taxon>Alicyclobacillaceae</taxon>
        <taxon>Tumebacillus</taxon>
    </lineage>
</organism>
<comment type="caution">
    <text evidence="1">The sequence shown here is derived from an EMBL/GenBank/DDBJ whole genome shotgun (WGS) entry which is preliminary data.</text>
</comment>
<accession>A0ABW4ZUA1</accession>
<dbReference type="Proteomes" id="UP001597343">
    <property type="component" value="Unassembled WGS sequence"/>
</dbReference>